<organism evidence="1 2">
    <name type="scientific">Penicillium cf. viridicatum</name>
    <dbReference type="NCBI Taxonomy" id="2972119"/>
    <lineage>
        <taxon>Eukaryota</taxon>
        <taxon>Fungi</taxon>
        <taxon>Dikarya</taxon>
        <taxon>Ascomycota</taxon>
        <taxon>Pezizomycotina</taxon>
        <taxon>Eurotiomycetes</taxon>
        <taxon>Eurotiomycetidae</taxon>
        <taxon>Eurotiales</taxon>
        <taxon>Aspergillaceae</taxon>
        <taxon>Penicillium</taxon>
    </lineage>
</organism>
<gene>
    <name evidence="1" type="ORF">N7449_004945</name>
</gene>
<accession>A0A9W9SYS4</accession>
<evidence type="ECO:0000313" key="1">
    <source>
        <dbReference type="EMBL" id="KAJ5202866.1"/>
    </source>
</evidence>
<dbReference type="Proteomes" id="UP001150942">
    <property type="component" value="Unassembled WGS sequence"/>
</dbReference>
<evidence type="ECO:0000313" key="2">
    <source>
        <dbReference type="Proteomes" id="UP001150942"/>
    </source>
</evidence>
<name>A0A9W9SYS4_9EURO</name>
<keyword evidence="2" id="KW-1185">Reference proteome</keyword>
<proteinExistence type="predicted"/>
<sequence length="66" mass="7430">MVLEQVDYTAEYLLSTLSKAGRAHRSVNQLMLDEQQCTPDTGNTKRALEGRTTQRNSGNLPILFTF</sequence>
<reference evidence="1" key="2">
    <citation type="journal article" date="2023" name="IMA Fungus">
        <title>Comparative genomic study of the Penicillium genus elucidates a diverse pangenome and 15 lateral gene transfer events.</title>
        <authorList>
            <person name="Petersen C."/>
            <person name="Sorensen T."/>
            <person name="Nielsen M.R."/>
            <person name="Sondergaard T.E."/>
            <person name="Sorensen J.L."/>
            <person name="Fitzpatrick D.A."/>
            <person name="Frisvad J.C."/>
            <person name="Nielsen K.L."/>
        </authorList>
    </citation>
    <scope>NUCLEOTIDE SEQUENCE</scope>
    <source>
        <strain evidence="1">IBT 20477</strain>
    </source>
</reference>
<protein>
    <submittedName>
        <fullName evidence="1">Uncharacterized protein</fullName>
    </submittedName>
</protein>
<reference evidence="1" key="1">
    <citation type="submission" date="2022-11" db="EMBL/GenBank/DDBJ databases">
        <authorList>
            <person name="Petersen C."/>
        </authorList>
    </citation>
    <scope>NUCLEOTIDE SEQUENCE</scope>
    <source>
        <strain evidence="1">IBT 20477</strain>
    </source>
</reference>
<dbReference type="AlphaFoldDB" id="A0A9W9SYS4"/>
<comment type="caution">
    <text evidence="1">The sequence shown here is derived from an EMBL/GenBank/DDBJ whole genome shotgun (WGS) entry which is preliminary data.</text>
</comment>
<dbReference type="EMBL" id="JAPQKQ010000003">
    <property type="protein sequence ID" value="KAJ5202866.1"/>
    <property type="molecule type" value="Genomic_DNA"/>
</dbReference>